<gene>
    <name evidence="5" type="ORF">BN2476_1640009</name>
</gene>
<dbReference type="PANTHER" id="PTHR37418:SF2">
    <property type="entry name" value="3-KETO-5-AMINOHEXANOATE CLEAVAGE ENZYME"/>
    <property type="match status" value="1"/>
</dbReference>
<dbReference type="InterPro" id="IPR013785">
    <property type="entry name" value="Aldolase_TIM"/>
</dbReference>
<keyword evidence="6" id="KW-1185">Reference proteome</keyword>
<reference evidence="5" key="1">
    <citation type="submission" date="2016-12" db="EMBL/GenBank/DDBJ databases">
        <authorList>
            <person name="Moulin L."/>
        </authorList>
    </citation>
    <scope>NUCLEOTIDE SEQUENCE [LARGE SCALE GENOMIC DNA]</scope>
    <source>
        <strain evidence="5">STM 7183</strain>
    </source>
</reference>
<keyword evidence="3" id="KW-0479">Metal-binding</keyword>
<evidence type="ECO:0000256" key="3">
    <source>
        <dbReference type="ARBA" id="ARBA00022723"/>
    </source>
</evidence>
<accession>A0A1N7SYG8</accession>
<dbReference type="GO" id="GO:0043720">
    <property type="term" value="F:3-keto-5-aminohexanoate cleavage activity"/>
    <property type="evidence" value="ECO:0007669"/>
    <property type="project" value="InterPro"/>
</dbReference>
<dbReference type="Gene3D" id="3.20.20.70">
    <property type="entry name" value="Aldolase class I"/>
    <property type="match status" value="1"/>
</dbReference>
<comment type="cofactor">
    <cofactor evidence="1">
        <name>Zn(2+)</name>
        <dbReference type="ChEBI" id="CHEBI:29105"/>
    </cofactor>
</comment>
<evidence type="ECO:0000313" key="5">
    <source>
        <dbReference type="EMBL" id="SIT52009.1"/>
    </source>
</evidence>
<evidence type="ECO:0000313" key="6">
    <source>
        <dbReference type="Proteomes" id="UP000195569"/>
    </source>
</evidence>
<keyword evidence="2" id="KW-0808">Transferase</keyword>
<protein>
    <recommendedName>
        <fullName evidence="7">3-keto-5-aminohexanoate cleavage protein</fullName>
    </recommendedName>
</protein>
<evidence type="ECO:0000256" key="1">
    <source>
        <dbReference type="ARBA" id="ARBA00001947"/>
    </source>
</evidence>
<dbReference type="InterPro" id="IPR008567">
    <property type="entry name" value="BKACE"/>
</dbReference>
<evidence type="ECO:0000256" key="4">
    <source>
        <dbReference type="ARBA" id="ARBA00022833"/>
    </source>
</evidence>
<dbReference type="GO" id="GO:0046872">
    <property type="term" value="F:metal ion binding"/>
    <property type="evidence" value="ECO:0007669"/>
    <property type="project" value="UniProtKB-KW"/>
</dbReference>
<evidence type="ECO:0000256" key="2">
    <source>
        <dbReference type="ARBA" id="ARBA00022679"/>
    </source>
</evidence>
<keyword evidence="4" id="KW-0862">Zinc</keyword>
<dbReference type="PANTHER" id="PTHR37418">
    <property type="entry name" value="3-KETO-5-AMINOHEXANOATE CLEAVAGE ENZYME-RELATED"/>
    <property type="match status" value="1"/>
</dbReference>
<proteinExistence type="predicted"/>
<name>A0A1N7SYG8_9BURK</name>
<evidence type="ECO:0008006" key="7">
    <source>
        <dbReference type="Google" id="ProtNLM"/>
    </source>
</evidence>
<dbReference type="Proteomes" id="UP000195569">
    <property type="component" value="Unassembled WGS sequence"/>
</dbReference>
<dbReference type="AlphaFoldDB" id="A0A1N7SYG8"/>
<dbReference type="Pfam" id="PF05853">
    <property type="entry name" value="BKACE"/>
    <property type="match status" value="1"/>
</dbReference>
<dbReference type="EMBL" id="CYGY02000164">
    <property type="protein sequence ID" value="SIT52009.1"/>
    <property type="molecule type" value="Genomic_DNA"/>
</dbReference>
<sequence>MPVAAAEAWFQFVALPTKDPLRCCGTVARLIVFSLLEASMSDKPMHTGPTIITAAVTGSIHTPSLSPYLPYKVEDIAAHAIQAAEAGAAIIHLHVRDPLNGQPSSSPDLFRSVVEQIASATDAVINVTTGGSSSMSIDERLAAPLQLNPEMCSLNMGSMNFGMFPLAERRNEWQFDWEKPFLEASRQTIFKNTFADIEEILSVIGTQRGARFELECYDVGHIQTVAHYRSRGLLTGPIFLQFVLGILGGIDAAPEQLLHMKQTADRLLGRDYEFSVLAGGRHQIPLGTMGVLLGGNVRVGLEDSLTIGRGKLAQSSAEQVSKIRRIIEELGKEVATPDQVRARLELKGRGHVSF</sequence>
<comment type="caution">
    <text evidence="5">The sequence shown here is derived from an EMBL/GenBank/DDBJ whole genome shotgun (WGS) entry which is preliminary data.</text>
</comment>
<organism evidence="5 6">
    <name type="scientific">Paraburkholderia piptadeniae</name>
    <dbReference type="NCBI Taxonomy" id="1701573"/>
    <lineage>
        <taxon>Bacteria</taxon>
        <taxon>Pseudomonadati</taxon>
        <taxon>Pseudomonadota</taxon>
        <taxon>Betaproteobacteria</taxon>
        <taxon>Burkholderiales</taxon>
        <taxon>Burkholderiaceae</taxon>
        <taxon>Paraburkholderia</taxon>
    </lineage>
</organism>